<dbReference type="EMBL" id="JBHUPE010000007">
    <property type="protein sequence ID" value="MFD2905637.1"/>
    <property type="molecule type" value="Genomic_DNA"/>
</dbReference>
<comment type="similarity">
    <text evidence="1">Belongs to the sigma-70 factor family. ECF subfamily.</text>
</comment>
<dbReference type="Pfam" id="PF04542">
    <property type="entry name" value="Sigma70_r2"/>
    <property type="match status" value="1"/>
</dbReference>
<dbReference type="InterPro" id="IPR013325">
    <property type="entry name" value="RNA_pol_sigma_r2"/>
</dbReference>
<dbReference type="InterPro" id="IPR036388">
    <property type="entry name" value="WH-like_DNA-bd_sf"/>
</dbReference>
<dbReference type="PANTHER" id="PTHR43133">
    <property type="entry name" value="RNA POLYMERASE ECF-TYPE SIGMA FACTO"/>
    <property type="match status" value="1"/>
</dbReference>
<dbReference type="SUPFAM" id="SSF88659">
    <property type="entry name" value="Sigma3 and sigma4 domains of RNA polymerase sigma factors"/>
    <property type="match status" value="1"/>
</dbReference>
<dbReference type="InterPro" id="IPR013249">
    <property type="entry name" value="RNA_pol_sigma70_r4_t2"/>
</dbReference>
<evidence type="ECO:0000256" key="2">
    <source>
        <dbReference type="ARBA" id="ARBA00023015"/>
    </source>
</evidence>
<gene>
    <name evidence="7" type="ORF">ACFS6I_17040</name>
</gene>
<comment type="caution">
    <text evidence="7">The sequence shown here is derived from an EMBL/GenBank/DDBJ whole genome shotgun (WGS) entry which is preliminary data.</text>
</comment>
<dbReference type="InterPro" id="IPR013324">
    <property type="entry name" value="RNA_pol_sigma_r3/r4-like"/>
</dbReference>
<dbReference type="NCBIfam" id="TIGR02985">
    <property type="entry name" value="Sig70_bacteroi1"/>
    <property type="match status" value="1"/>
</dbReference>
<organism evidence="7 8">
    <name type="scientific">Sphingobacterium anhuiense</name>
    <dbReference type="NCBI Taxonomy" id="493780"/>
    <lineage>
        <taxon>Bacteria</taxon>
        <taxon>Pseudomonadati</taxon>
        <taxon>Bacteroidota</taxon>
        <taxon>Sphingobacteriia</taxon>
        <taxon>Sphingobacteriales</taxon>
        <taxon>Sphingobacteriaceae</taxon>
        <taxon>Sphingobacterium</taxon>
    </lineage>
</organism>
<evidence type="ECO:0000256" key="4">
    <source>
        <dbReference type="ARBA" id="ARBA00023163"/>
    </source>
</evidence>
<accession>A0ABW5YYZ8</accession>
<keyword evidence="2" id="KW-0805">Transcription regulation</keyword>
<dbReference type="RefSeq" id="WP_380922369.1">
    <property type="nucleotide sequence ID" value="NZ_JBHUPE010000007.1"/>
</dbReference>
<dbReference type="SUPFAM" id="SSF88946">
    <property type="entry name" value="Sigma2 domain of RNA polymerase sigma factors"/>
    <property type="match status" value="1"/>
</dbReference>
<evidence type="ECO:0000259" key="5">
    <source>
        <dbReference type="Pfam" id="PF04542"/>
    </source>
</evidence>
<dbReference type="InterPro" id="IPR014284">
    <property type="entry name" value="RNA_pol_sigma-70_dom"/>
</dbReference>
<dbReference type="NCBIfam" id="TIGR02937">
    <property type="entry name" value="sigma70-ECF"/>
    <property type="match status" value="1"/>
</dbReference>
<dbReference type="InterPro" id="IPR039425">
    <property type="entry name" value="RNA_pol_sigma-70-like"/>
</dbReference>
<keyword evidence="8" id="KW-1185">Reference proteome</keyword>
<feature type="domain" description="RNA polymerase sigma-70 region 2" evidence="5">
    <location>
        <begin position="24"/>
        <end position="88"/>
    </location>
</feature>
<evidence type="ECO:0000313" key="8">
    <source>
        <dbReference type="Proteomes" id="UP001597509"/>
    </source>
</evidence>
<evidence type="ECO:0000256" key="1">
    <source>
        <dbReference type="ARBA" id="ARBA00010641"/>
    </source>
</evidence>
<evidence type="ECO:0000256" key="3">
    <source>
        <dbReference type="ARBA" id="ARBA00023082"/>
    </source>
</evidence>
<dbReference type="Pfam" id="PF08281">
    <property type="entry name" value="Sigma70_r4_2"/>
    <property type="match status" value="1"/>
</dbReference>
<dbReference type="PANTHER" id="PTHR43133:SF46">
    <property type="entry name" value="RNA POLYMERASE SIGMA-70 FACTOR ECF SUBFAMILY"/>
    <property type="match status" value="1"/>
</dbReference>
<dbReference type="Gene3D" id="1.10.10.10">
    <property type="entry name" value="Winged helix-like DNA-binding domain superfamily/Winged helix DNA-binding domain"/>
    <property type="match status" value="1"/>
</dbReference>
<evidence type="ECO:0000313" key="7">
    <source>
        <dbReference type="EMBL" id="MFD2905637.1"/>
    </source>
</evidence>
<sequence length="195" mass="23035">MTSISNSELITMIRTDEREGFAQLYEQYWETLLKYVIRILPDEDEACDVVQETFLTLWELRTTIPKLKSIKAYLLVIARNLAFKQLRAKLANTDLIDFYTAQYADAYHSIDQHLESKELGVALEAEIQQLPVKMREVFLLSRQQHLSYKEISERLNISDKTVKKQIHNALKLLRMKVDEEYIPYLILFLIFDICR</sequence>
<reference evidence="8" key="1">
    <citation type="journal article" date="2019" name="Int. J. Syst. Evol. Microbiol.">
        <title>The Global Catalogue of Microorganisms (GCM) 10K type strain sequencing project: providing services to taxonomists for standard genome sequencing and annotation.</title>
        <authorList>
            <consortium name="The Broad Institute Genomics Platform"/>
            <consortium name="The Broad Institute Genome Sequencing Center for Infectious Disease"/>
            <person name="Wu L."/>
            <person name="Ma J."/>
        </authorList>
    </citation>
    <scope>NUCLEOTIDE SEQUENCE [LARGE SCALE GENOMIC DNA]</scope>
    <source>
        <strain evidence="8">KCTC 22209</strain>
    </source>
</reference>
<keyword evidence="3" id="KW-0731">Sigma factor</keyword>
<dbReference type="CDD" id="cd06171">
    <property type="entry name" value="Sigma70_r4"/>
    <property type="match status" value="1"/>
</dbReference>
<proteinExistence type="inferred from homology"/>
<name>A0ABW5YYZ8_9SPHI</name>
<dbReference type="InterPro" id="IPR007627">
    <property type="entry name" value="RNA_pol_sigma70_r2"/>
</dbReference>
<evidence type="ECO:0000259" key="6">
    <source>
        <dbReference type="Pfam" id="PF08281"/>
    </source>
</evidence>
<dbReference type="Gene3D" id="1.10.1740.10">
    <property type="match status" value="1"/>
</dbReference>
<feature type="domain" description="RNA polymerase sigma factor 70 region 4 type 2" evidence="6">
    <location>
        <begin position="122"/>
        <end position="173"/>
    </location>
</feature>
<keyword evidence="4" id="KW-0804">Transcription</keyword>
<dbReference type="Proteomes" id="UP001597509">
    <property type="component" value="Unassembled WGS sequence"/>
</dbReference>
<dbReference type="InterPro" id="IPR014327">
    <property type="entry name" value="RNA_pol_sigma70_bacteroid"/>
</dbReference>
<protein>
    <submittedName>
        <fullName evidence="7">RNA polymerase sigma factor</fullName>
    </submittedName>
</protein>